<name>A0A1B8PKH7_MORNO</name>
<comment type="pathway">
    <text evidence="2 9">Amino-acid biosynthesis; L-tryptophan biosynthesis; L-tryptophan from chorismate: step 3/5.</text>
</comment>
<accession>A0A1B8PKH7</accession>
<dbReference type="EMBL" id="LZDN01000007">
    <property type="protein sequence ID" value="OBX51103.1"/>
    <property type="molecule type" value="Genomic_DNA"/>
</dbReference>
<evidence type="ECO:0000313" key="12">
    <source>
        <dbReference type="Proteomes" id="UP000092671"/>
    </source>
</evidence>
<dbReference type="PANTHER" id="PTHR42894:SF1">
    <property type="entry name" value="N-(5'-PHOSPHORIBOSYL)ANTHRANILATE ISOMERASE"/>
    <property type="match status" value="1"/>
</dbReference>
<evidence type="ECO:0000256" key="6">
    <source>
        <dbReference type="ARBA" id="ARBA00022822"/>
    </source>
</evidence>
<dbReference type="EC" id="5.3.1.24" evidence="3 9"/>
<dbReference type="AlphaFoldDB" id="A0A1B8PKH7"/>
<dbReference type="InterPro" id="IPR001240">
    <property type="entry name" value="PRAI_dom"/>
</dbReference>
<dbReference type="SUPFAM" id="SSF51366">
    <property type="entry name" value="Ribulose-phoshate binding barrel"/>
    <property type="match status" value="1"/>
</dbReference>
<keyword evidence="7 9" id="KW-0057">Aromatic amino acid biosynthesis</keyword>
<organism evidence="11 12">
    <name type="scientific">Moraxella nonliquefaciens</name>
    <dbReference type="NCBI Taxonomy" id="478"/>
    <lineage>
        <taxon>Bacteria</taxon>
        <taxon>Pseudomonadati</taxon>
        <taxon>Pseudomonadota</taxon>
        <taxon>Gammaproteobacteria</taxon>
        <taxon>Moraxellales</taxon>
        <taxon>Moraxellaceae</taxon>
        <taxon>Moraxella</taxon>
    </lineage>
</organism>
<proteinExistence type="inferred from homology"/>
<dbReference type="OrthoDB" id="9796196at2"/>
<evidence type="ECO:0000256" key="2">
    <source>
        <dbReference type="ARBA" id="ARBA00004664"/>
    </source>
</evidence>
<dbReference type="InterPro" id="IPR011060">
    <property type="entry name" value="RibuloseP-bd_barrel"/>
</dbReference>
<keyword evidence="8 9" id="KW-0413">Isomerase</keyword>
<dbReference type="InterPro" id="IPR044643">
    <property type="entry name" value="TrpF_fam"/>
</dbReference>
<reference evidence="11 12" key="1">
    <citation type="submission" date="2016-06" db="EMBL/GenBank/DDBJ databases">
        <title>Draft genome of Moraxella nonliquefaciens CCUG 60284.</title>
        <authorList>
            <person name="Salva-Serra F."/>
            <person name="Engstrom-Jakobsson H."/>
            <person name="Thorell K."/>
            <person name="Gonzales-Siles L."/>
            <person name="Karlsson R."/>
            <person name="Boulund F."/>
            <person name="Engstrand L."/>
            <person name="Kristiansson E."/>
            <person name="Moore E."/>
        </authorList>
    </citation>
    <scope>NUCLEOTIDE SEQUENCE [LARGE SCALE GENOMIC DNA]</scope>
    <source>
        <strain evidence="11 12">CCUG 60284</strain>
    </source>
</reference>
<dbReference type="UniPathway" id="UPA00035">
    <property type="reaction ID" value="UER00042"/>
</dbReference>
<dbReference type="Pfam" id="PF00697">
    <property type="entry name" value="PRAI"/>
    <property type="match status" value="1"/>
</dbReference>
<dbReference type="CDD" id="cd00405">
    <property type="entry name" value="PRAI"/>
    <property type="match status" value="1"/>
</dbReference>
<feature type="domain" description="N-(5'phosphoribosyl) anthranilate isomerase (PRAI)" evidence="10">
    <location>
        <begin position="12"/>
        <end position="219"/>
    </location>
</feature>
<dbReference type="RefSeq" id="WP_066892806.1">
    <property type="nucleotide sequence ID" value="NZ_LZDN01000007.1"/>
</dbReference>
<dbReference type="HAMAP" id="MF_00135">
    <property type="entry name" value="PRAI"/>
    <property type="match status" value="1"/>
</dbReference>
<evidence type="ECO:0000313" key="11">
    <source>
        <dbReference type="EMBL" id="OBX51103.1"/>
    </source>
</evidence>
<keyword evidence="6 9" id="KW-0822">Tryptophan biosynthesis</keyword>
<evidence type="ECO:0000256" key="9">
    <source>
        <dbReference type="HAMAP-Rule" id="MF_00135"/>
    </source>
</evidence>
<dbReference type="GO" id="GO:0000162">
    <property type="term" value="P:L-tryptophan biosynthetic process"/>
    <property type="evidence" value="ECO:0007669"/>
    <property type="project" value="UniProtKB-UniRule"/>
</dbReference>
<dbReference type="Proteomes" id="UP000092671">
    <property type="component" value="Unassembled WGS sequence"/>
</dbReference>
<evidence type="ECO:0000256" key="4">
    <source>
        <dbReference type="ARBA" id="ARBA00022272"/>
    </source>
</evidence>
<gene>
    <name evidence="9" type="primary">trpF</name>
    <name evidence="11" type="ORF">A9Z60_07935</name>
</gene>
<evidence type="ECO:0000256" key="7">
    <source>
        <dbReference type="ARBA" id="ARBA00023141"/>
    </source>
</evidence>
<evidence type="ECO:0000256" key="1">
    <source>
        <dbReference type="ARBA" id="ARBA00001164"/>
    </source>
</evidence>
<evidence type="ECO:0000259" key="10">
    <source>
        <dbReference type="Pfam" id="PF00697"/>
    </source>
</evidence>
<protein>
    <recommendedName>
        <fullName evidence="4 9">N-(5'-phosphoribosyl)anthranilate isomerase</fullName>
        <shortName evidence="9">PRAI</shortName>
        <ecNumber evidence="3 9">5.3.1.24</ecNumber>
    </recommendedName>
</protein>
<dbReference type="InterPro" id="IPR013785">
    <property type="entry name" value="Aldolase_TIM"/>
</dbReference>
<keyword evidence="5 9" id="KW-0028">Amino-acid biosynthesis</keyword>
<dbReference type="GO" id="GO:0004640">
    <property type="term" value="F:phosphoribosylanthranilate isomerase activity"/>
    <property type="evidence" value="ECO:0007669"/>
    <property type="project" value="UniProtKB-UniRule"/>
</dbReference>
<comment type="catalytic activity">
    <reaction evidence="1 9">
        <text>N-(5-phospho-beta-D-ribosyl)anthranilate = 1-(2-carboxyphenylamino)-1-deoxy-D-ribulose 5-phosphate</text>
        <dbReference type="Rhea" id="RHEA:21540"/>
        <dbReference type="ChEBI" id="CHEBI:18277"/>
        <dbReference type="ChEBI" id="CHEBI:58613"/>
        <dbReference type="EC" id="5.3.1.24"/>
    </reaction>
</comment>
<comment type="similarity">
    <text evidence="9">Belongs to the TrpF family.</text>
</comment>
<evidence type="ECO:0000256" key="5">
    <source>
        <dbReference type="ARBA" id="ARBA00022605"/>
    </source>
</evidence>
<evidence type="ECO:0000256" key="3">
    <source>
        <dbReference type="ARBA" id="ARBA00012572"/>
    </source>
</evidence>
<dbReference type="Gene3D" id="3.20.20.70">
    <property type="entry name" value="Aldolase class I"/>
    <property type="match status" value="1"/>
</dbReference>
<sequence length="226" mass="24695">MTQKSFNQLAVKFCGFTCADDLHTATALGVDAVGLVFYPPSPRFVDVDTAKMLSLTVPAFTTIVALVVNMEQDELTNLTKQVSLDIIQFHGDETPARCQKLASAVNKRWIKAIRVKHNDTAASILNQINEFKSWGASGVILDTFSDSAYGGTGHLFDWNKIPNHSPLPIYLAGGLTPDNVGDILSNQSLMAKIKGVDVSGGIEKEKGVKCGRRMWAFMNNINNVHR</sequence>
<comment type="caution">
    <text evidence="11">The sequence shown here is derived from an EMBL/GenBank/DDBJ whole genome shotgun (WGS) entry which is preliminary data.</text>
</comment>
<dbReference type="PANTHER" id="PTHR42894">
    <property type="entry name" value="N-(5'-PHOSPHORIBOSYL)ANTHRANILATE ISOMERASE"/>
    <property type="match status" value="1"/>
</dbReference>
<evidence type="ECO:0000256" key="8">
    <source>
        <dbReference type="ARBA" id="ARBA00023235"/>
    </source>
</evidence>